<dbReference type="Gene3D" id="3.30.565.10">
    <property type="entry name" value="Histidine kinase-like ATPase, C-terminal domain"/>
    <property type="match status" value="1"/>
</dbReference>
<evidence type="ECO:0000259" key="16">
    <source>
        <dbReference type="PROSITE" id="PS50885"/>
    </source>
</evidence>
<dbReference type="InterPro" id="IPR005467">
    <property type="entry name" value="His_kinase_dom"/>
</dbReference>
<keyword evidence="18" id="KW-1185">Reference proteome</keyword>
<protein>
    <recommendedName>
        <fullName evidence="3">histidine kinase</fullName>
        <ecNumber evidence="3">2.7.13.3</ecNumber>
    </recommendedName>
</protein>
<organism evidence="17 18">
    <name type="scientific">Fusicatenibacter faecihominis</name>
    <dbReference type="NCBI Taxonomy" id="2881276"/>
    <lineage>
        <taxon>Bacteria</taxon>
        <taxon>Bacillati</taxon>
        <taxon>Bacillota</taxon>
        <taxon>Clostridia</taxon>
        <taxon>Lachnospirales</taxon>
        <taxon>Lachnospiraceae</taxon>
        <taxon>Fusicatenibacter</taxon>
    </lineage>
</organism>
<dbReference type="InterPro" id="IPR036890">
    <property type="entry name" value="HATPase_C_sf"/>
</dbReference>
<dbReference type="InterPro" id="IPR003594">
    <property type="entry name" value="HATPase_dom"/>
</dbReference>
<feature type="domain" description="HAMP" evidence="16">
    <location>
        <begin position="214"/>
        <end position="266"/>
    </location>
</feature>
<evidence type="ECO:0000256" key="2">
    <source>
        <dbReference type="ARBA" id="ARBA00004651"/>
    </source>
</evidence>
<dbReference type="SMART" id="SM00304">
    <property type="entry name" value="HAMP"/>
    <property type="match status" value="1"/>
</dbReference>
<evidence type="ECO:0000313" key="18">
    <source>
        <dbReference type="Proteomes" id="UP001197875"/>
    </source>
</evidence>
<evidence type="ECO:0000256" key="6">
    <source>
        <dbReference type="ARBA" id="ARBA00022679"/>
    </source>
</evidence>
<dbReference type="SMART" id="SM00388">
    <property type="entry name" value="HisKA"/>
    <property type="match status" value="1"/>
</dbReference>
<reference evidence="17 18" key="1">
    <citation type="submission" date="2021-10" db="EMBL/GenBank/DDBJ databases">
        <title>Anaerobic single-cell dispensing facilitates the cultivation of human gut bacteria.</title>
        <authorList>
            <person name="Afrizal A."/>
        </authorList>
    </citation>
    <scope>NUCLEOTIDE SEQUENCE [LARGE SCALE GENOMIC DNA]</scope>
    <source>
        <strain evidence="17 18">CLA-AA-H277</strain>
    </source>
</reference>
<evidence type="ECO:0000256" key="11">
    <source>
        <dbReference type="ARBA" id="ARBA00022989"/>
    </source>
</evidence>
<dbReference type="PANTHER" id="PTHR45528:SF1">
    <property type="entry name" value="SENSOR HISTIDINE KINASE CPXA"/>
    <property type="match status" value="1"/>
</dbReference>
<evidence type="ECO:0000256" key="14">
    <source>
        <dbReference type="SAM" id="Phobius"/>
    </source>
</evidence>
<dbReference type="InterPro" id="IPR050398">
    <property type="entry name" value="HssS/ArlS-like"/>
</dbReference>
<name>A0AAE3DV91_9FIRM</name>
<keyword evidence="7 14" id="KW-0812">Transmembrane</keyword>
<dbReference type="PROSITE" id="PS50109">
    <property type="entry name" value="HIS_KIN"/>
    <property type="match status" value="1"/>
</dbReference>
<comment type="catalytic activity">
    <reaction evidence="1">
        <text>ATP + protein L-histidine = ADP + protein N-phospho-L-histidine.</text>
        <dbReference type="EC" id="2.7.13.3"/>
    </reaction>
</comment>
<dbReference type="InterPro" id="IPR003661">
    <property type="entry name" value="HisK_dim/P_dom"/>
</dbReference>
<dbReference type="InterPro" id="IPR004358">
    <property type="entry name" value="Sig_transdc_His_kin-like_C"/>
</dbReference>
<keyword evidence="10" id="KW-0067">ATP-binding</keyword>
<evidence type="ECO:0000256" key="9">
    <source>
        <dbReference type="ARBA" id="ARBA00022777"/>
    </source>
</evidence>
<dbReference type="Pfam" id="PF00512">
    <property type="entry name" value="HisKA"/>
    <property type="match status" value="1"/>
</dbReference>
<dbReference type="SUPFAM" id="SSF47384">
    <property type="entry name" value="Homodimeric domain of signal transducing histidine kinase"/>
    <property type="match status" value="1"/>
</dbReference>
<comment type="caution">
    <text evidence="17">The sequence shown here is derived from an EMBL/GenBank/DDBJ whole genome shotgun (WGS) entry which is preliminary data.</text>
</comment>
<dbReference type="Proteomes" id="UP001197875">
    <property type="component" value="Unassembled WGS sequence"/>
</dbReference>
<dbReference type="Pfam" id="PF02518">
    <property type="entry name" value="HATPase_c"/>
    <property type="match status" value="1"/>
</dbReference>
<dbReference type="AlphaFoldDB" id="A0AAE3DV91"/>
<keyword evidence="11 14" id="KW-1133">Transmembrane helix</keyword>
<dbReference type="RefSeq" id="WP_227616103.1">
    <property type="nucleotide sequence ID" value="NZ_JAJEPR010000039.1"/>
</dbReference>
<evidence type="ECO:0000313" key="17">
    <source>
        <dbReference type="EMBL" id="MCC2191134.1"/>
    </source>
</evidence>
<dbReference type="CDD" id="cd00082">
    <property type="entry name" value="HisKA"/>
    <property type="match status" value="1"/>
</dbReference>
<evidence type="ECO:0000256" key="4">
    <source>
        <dbReference type="ARBA" id="ARBA00022475"/>
    </source>
</evidence>
<sequence length="507" mass="56480">MKRLRSSLTLKIFILTLFLLLAISGITYASVAVFLPKTYRNSLEKDLASVSESLKTELESYASIEEAENFLEFFERNNQASVTVLDKEGNQVFPEVETEVADTVSTGSEESMVVEEDGLVTFSGIAVSDEAAEELGDDTYGVTVSDAGYFTLSTSYPSAVKSYKVTVGGKAYTLLVVGDMEAVSQAAAIVKRIFPMVLGITLLIAFFCAILASWYLVRPILRLSRVSRKMAALDFGEHCEEKRKDEIGVLAKNLNELSDSLSTALSDLRSANEELKLFFAAASHELKTPVTILKGHLGGMLEGVGEYRDHERYLQRSYEVTETLETMVKEILTISRMGTGTWKTERKKTDLAELFRQEMAEVWELLEEKEMELTGEIPEHAYALADSEGMKKVFRNFLTNAIRYSPKGAKLTVCFQENGFSLENEGTSIPEEALPKLFEAFYRVEDSRNRKSGGSGLGLYIVRMILDAHGAAYGAENTAGGVRFWFRLKENHTESTQRLPETPIKTR</sequence>
<evidence type="ECO:0000256" key="8">
    <source>
        <dbReference type="ARBA" id="ARBA00022741"/>
    </source>
</evidence>
<feature type="transmembrane region" description="Helical" evidence="14">
    <location>
        <begin position="193"/>
        <end position="217"/>
    </location>
</feature>
<keyword evidence="8" id="KW-0547">Nucleotide-binding</keyword>
<keyword evidence="5" id="KW-0597">Phosphoprotein</keyword>
<dbReference type="EMBL" id="JAJEPR010000039">
    <property type="protein sequence ID" value="MCC2191134.1"/>
    <property type="molecule type" value="Genomic_DNA"/>
</dbReference>
<evidence type="ECO:0000256" key="10">
    <source>
        <dbReference type="ARBA" id="ARBA00022840"/>
    </source>
</evidence>
<dbReference type="EC" id="2.7.13.3" evidence="3"/>
<keyword evidence="4" id="KW-1003">Cell membrane</keyword>
<evidence type="ECO:0000256" key="1">
    <source>
        <dbReference type="ARBA" id="ARBA00000085"/>
    </source>
</evidence>
<evidence type="ECO:0000256" key="12">
    <source>
        <dbReference type="ARBA" id="ARBA00023012"/>
    </source>
</evidence>
<feature type="domain" description="Histidine kinase" evidence="15">
    <location>
        <begin position="281"/>
        <end position="492"/>
    </location>
</feature>
<dbReference type="PROSITE" id="PS50885">
    <property type="entry name" value="HAMP"/>
    <property type="match status" value="1"/>
</dbReference>
<gene>
    <name evidence="17" type="ORF">LKD71_15260</name>
</gene>
<evidence type="ECO:0000259" key="15">
    <source>
        <dbReference type="PROSITE" id="PS50109"/>
    </source>
</evidence>
<dbReference type="SUPFAM" id="SSF55874">
    <property type="entry name" value="ATPase domain of HSP90 chaperone/DNA topoisomerase II/histidine kinase"/>
    <property type="match status" value="1"/>
</dbReference>
<keyword evidence="9 17" id="KW-0418">Kinase</keyword>
<dbReference type="Gene3D" id="1.10.287.130">
    <property type="match status" value="1"/>
</dbReference>
<dbReference type="SUPFAM" id="SSF158472">
    <property type="entry name" value="HAMP domain-like"/>
    <property type="match status" value="1"/>
</dbReference>
<evidence type="ECO:0000256" key="13">
    <source>
        <dbReference type="ARBA" id="ARBA00023136"/>
    </source>
</evidence>
<keyword evidence="13 14" id="KW-0472">Membrane</keyword>
<keyword evidence="6" id="KW-0808">Transferase</keyword>
<evidence type="ECO:0000256" key="5">
    <source>
        <dbReference type="ARBA" id="ARBA00022553"/>
    </source>
</evidence>
<accession>A0AAE3DV91</accession>
<dbReference type="SMART" id="SM00387">
    <property type="entry name" value="HATPase_c"/>
    <property type="match status" value="1"/>
</dbReference>
<dbReference type="GO" id="GO:0005524">
    <property type="term" value="F:ATP binding"/>
    <property type="evidence" value="ECO:0007669"/>
    <property type="project" value="UniProtKB-KW"/>
</dbReference>
<dbReference type="GO" id="GO:0000155">
    <property type="term" value="F:phosphorelay sensor kinase activity"/>
    <property type="evidence" value="ECO:0007669"/>
    <property type="project" value="InterPro"/>
</dbReference>
<dbReference type="PANTHER" id="PTHR45528">
    <property type="entry name" value="SENSOR HISTIDINE KINASE CPXA"/>
    <property type="match status" value="1"/>
</dbReference>
<comment type="subcellular location">
    <subcellularLocation>
        <location evidence="2">Cell membrane</location>
        <topology evidence="2">Multi-pass membrane protein</topology>
    </subcellularLocation>
</comment>
<evidence type="ECO:0000256" key="7">
    <source>
        <dbReference type="ARBA" id="ARBA00022692"/>
    </source>
</evidence>
<dbReference type="Gene3D" id="6.10.340.10">
    <property type="match status" value="1"/>
</dbReference>
<keyword evidence="12" id="KW-0902">Two-component regulatory system</keyword>
<proteinExistence type="predicted"/>
<dbReference type="GO" id="GO:0005886">
    <property type="term" value="C:plasma membrane"/>
    <property type="evidence" value="ECO:0007669"/>
    <property type="project" value="UniProtKB-SubCell"/>
</dbReference>
<dbReference type="InterPro" id="IPR036097">
    <property type="entry name" value="HisK_dim/P_sf"/>
</dbReference>
<dbReference type="InterPro" id="IPR003660">
    <property type="entry name" value="HAMP_dom"/>
</dbReference>
<dbReference type="PRINTS" id="PR00344">
    <property type="entry name" value="BCTRLSENSOR"/>
</dbReference>
<evidence type="ECO:0000256" key="3">
    <source>
        <dbReference type="ARBA" id="ARBA00012438"/>
    </source>
</evidence>
<dbReference type="Pfam" id="PF00672">
    <property type="entry name" value="HAMP"/>
    <property type="match status" value="1"/>
</dbReference>
<dbReference type="CDD" id="cd06225">
    <property type="entry name" value="HAMP"/>
    <property type="match status" value="1"/>
</dbReference>